<gene>
    <name evidence="1" type="ORF">EHQ24_14795</name>
</gene>
<organism evidence="1 2">
    <name type="scientific">Leptospira noumeaensis</name>
    <dbReference type="NCBI Taxonomy" id="2484964"/>
    <lineage>
        <taxon>Bacteria</taxon>
        <taxon>Pseudomonadati</taxon>
        <taxon>Spirochaetota</taxon>
        <taxon>Spirochaetia</taxon>
        <taxon>Leptospirales</taxon>
        <taxon>Leptospiraceae</taxon>
        <taxon>Leptospira</taxon>
    </lineage>
</organism>
<dbReference type="OrthoDB" id="330074at2"/>
<evidence type="ECO:0000313" key="2">
    <source>
        <dbReference type="Proteomes" id="UP000298009"/>
    </source>
</evidence>
<dbReference type="AlphaFoldDB" id="A0A4V3JK06"/>
<evidence type="ECO:0000313" key="1">
    <source>
        <dbReference type="EMBL" id="TGK82674.1"/>
    </source>
</evidence>
<name>A0A4V3JK06_9LEPT</name>
<dbReference type="Proteomes" id="UP000298009">
    <property type="component" value="Unassembled WGS sequence"/>
</dbReference>
<sequence>MFVFLSLGCASLLPPERRVYPNNPVTLPKGMDIHKWMNAKLNQYPNRLGSSQINYEEYKFTYFRRESTTLGSFRACTGLIRGLNSEQVELYNLVSMINHGDYTINRRSKGGDLGPMSEKERNEVLLPCIEEFLEPPRSKE</sequence>
<comment type="caution">
    <text evidence="1">The sequence shown here is derived from an EMBL/GenBank/DDBJ whole genome shotgun (WGS) entry which is preliminary data.</text>
</comment>
<dbReference type="EMBL" id="RQFK01000026">
    <property type="protein sequence ID" value="TGK82674.1"/>
    <property type="molecule type" value="Genomic_DNA"/>
</dbReference>
<protein>
    <submittedName>
        <fullName evidence="1">Uncharacterized protein</fullName>
    </submittedName>
</protein>
<keyword evidence="2" id="KW-1185">Reference proteome</keyword>
<accession>A0A4V3JK06</accession>
<proteinExistence type="predicted"/>
<reference evidence="1" key="1">
    <citation type="journal article" date="2019" name="PLoS Negl. Trop. Dis.">
        <title>Revisiting the worldwide diversity of Leptospira species in the environment.</title>
        <authorList>
            <person name="Vincent A.T."/>
            <person name="Schiettekatte O."/>
            <person name="Bourhy P."/>
            <person name="Veyrier F.J."/>
            <person name="Picardeau M."/>
        </authorList>
    </citation>
    <scope>NUCLEOTIDE SEQUENCE [LARGE SCALE GENOMIC DNA]</scope>
    <source>
        <strain evidence="1">201800287</strain>
    </source>
</reference>